<gene>
    <name evidence="4" type="ORF">SAMN05443575_0752</name>
</gene>
<dbReference type="InterPro" id="IPR025326">
    <property type="entry name" value="DUF4232"/>
</dbReference>
<name>A0A1M5E143_9ACTN</name>
<dbReference type="Pfam" id="PF14016">
    <property type="entry name" value="DUF4232"/>
    <property type="match status" value="1"/>
</dbReference>
<dbReference type="OrthoDB" id="485007at2"/>
<keyword evidence="2" id="KW-0732">Signal</keyword>
<dbReference type="Proteomes" id="UP000186132">
    <property type="component" value="Unassembled WGS sequence"/>
</dbReference>
<evidence type="ECO:0000256" key="2">
    <source>
        <dbReference type="SAM" id="SignalP"/>
    </source>
</evidence>
<evidence type="ECO:0000259" key="3">
    <source>
        <dbReference type="Pfam" id="PF14016"/>
    </source>
</evidence>
<dbReference type="AlphaFoldDB" id="A0A1M5E143"/>
<reference evidence="5" key="1">
    <citation type="submission" date="2016-11" db="EMBL/GenBank/DDBJ databases">
        <authorList>
            <person name="Varghese N."/>
            <person name="Submissions S."/>
        </authorList>
    </citation>
    <scope>NUCLEOTIDE SEQUENCE [LARGE SCALE GENOMIC DNA]</scope>
    <source>
        <strain evidence="5">DSM 45627</strain>
    </source>
</reference>
<dbReference type="EMBL" id="FQVU01000001">
    <property type="protein sequence ID" value="SHF72771.1"/>
    <property type="molecule type" value="Genomic_DNA"/>
</dbReference>
<dbReference type="PROSITE" id="PS51257">
    <property type="entry name" value="PROKAR_LIPOPROTEIN"/>
    <property type="match status" value="1"/>
</dbReference>
<protein>
    <recommendedName>
        <fullName evidence="3">DUF4232 domain-containing protein</fullName>
    </recommendedName>
</protein>
<evidence type="ECO:0000313" key="5">
    <source>
        <dbReference type="Proteomes" id="UP000186132"/>
    </source>
</evidence>
<sequence length="213" mass="21491">MRRFVTVSGVCVIGLLAAACQSGGSSSAGSSTPAAQPSTATTTAVTTRTATATRTSTVSASSRPTTRTASSSSAAAGPAACRTGNLRLGKGASNGAGGTAYITYPLQNVGDRACTLFGYPGVSVVDDAGDIVQHAAKRMHPGATNATPRLVTLAPGGKVTFLVSATDTDPDPACRGTRTGGRLRVYPPNQTKPLFRTGTFQACRLQVGPVTTR</sequence>
<accession>A0A1M5E143</accession>
<evidence type="ECO:0000256" key="1">
    <source>
        <dbReference type="SAM" id="MobiDB-lite"/>
    </source>
</evidence>
<keyword evidence="5" id="KW-1185">Reference proteome</keyword>
<feature type="region of interest" description="Disordered" evidence="1">
    <location>
        <begin position="26"/>
        <end position="79"/>
    </location>
</feature>
<proteinExistence type="predicted"/>
<feature type="signal peptide" evidence="2">
    <location>
        <begin position="1"/>
        <end position="27"/>
    </location>
</feature>
<feature type="chain" id="PRO_5038682764" description="DUF4232 domain-containing protein" evidence="2">
    <location>
        <begin position="28"/>
        <end position="213"/>
    </location>
</feature>
<feature type="domain" description="DUF4232" evidence="3">
    <location>
        <begin position="81"/>
        <end position="210"/>
    </location>
</feature>
<dbReference type="STRING" id="1206085.SAMN05443575_0752"/>
<dbReference type="RefSeq" id="WP_073386056.1">
    <property type="nucleotide sequence ID" value="NZ_FQVU01000001.1"/>
</dbReference>
<evidence type="ECO:0000313" key="4">
    <source>
        <dbReference type="EMBL" id="SHF72771.1"/>
    </source>
</evidence>
<organism evidence="4 5">
    <name type="scientific">Jatrophihabitans endophyticus</name>
    <dbReference type="NCBI Taxonomy" id="1206085"/>
    <lineage>
        <taxon>Bacteria</taxon>
        <taxon>Bacillati</taxon>
        <taxon>Actinomycetota</taxon>
        <taxon>Actinomycetes</taxon>
        <taxon>Jatrophihabitantales</taxon>
        <taxon>Jatrophihabitantaceae</taxon>
        <taxon>Jatrophihabitans</taxon>
    </lineage>
</organism>